<reference evidence="1" key="1">
    <citation type="submission" date="2020-08" db="EMBL/GenBank/DDBJ databases">
        <authorList>
            <person name="Cejkova D."/>
            <person name="Kubasova T."/>
            <person name="Jahodarova E."/>
            <person name="Rychlik I."/>
        </authorList>
    </citation>
    <scope>NUCLEOTIDE SEQUENCE</scope>
    <source>
        <strain evidence="1">An420c</strain>
    </source>
</reference>
<sequence length="64" mass="7091">MKNSFFKTKEGGLTIAFIIIMISFFLIQGGLAAGMNALAYLGFILVIVSMLYSPVKVFIIDRKK</sequence>
<organism evidence="1 2">
    <name type="scientific">Mordavella massiliensis</name>
    <dbReference type="NCBI Taxonomy" id="1871024"/>
    <lineage>
        <taxon>Bacteria</taxon>
        <taxon>Bacillati</taxon>
        <taxon>Bacillota</taxon>
        <taxon>Clostridia</taxon>
        <taxon>Eubacteriales</taxon>
        <taxon>Clostridiaceae</taxon>
        <taxon>Mordavella</taxon>
    </lineage>
</organism>
<dbReference type="RefSeq" id="WP_070087897.1">
    <property type="nucleotide sequence ID" value="NZ_JACJLV010000045.1"/>
</dbReference>
<gene>
    <name evidence="1" type="ORF">H6A13_10975</name>
</gene>
<accession>A0A938XIX0</accession>
<comment type="caution">
    <text evidence="1">The sequence shown here is derived from an EMBL/GenBank/DDBJ whole genome shotgun (WGS) entry which is preliminary data.</text>
</comment>
<proteinExistence type="predicted"/>
<reference evidence="1" key="2">
    <citation type="journal article" date="2021" name="Sci. Rep.">
        <title>The distribution of antibiotic resistance genes in chicken gut microbiota commensals.</title>
        <authorList>
            <person name="Juricova H."/>
            <person name="Matiasovicova J."/>
            <person name="Kubasova T."/>
            <person name="Cejkova D."/>
            <person name="Rychlik I."/>
        </authorList>
    </citation>
    <scope>NUCLEOTIDE SEQUENCE</scope>
    <source>
        <strain evidence="1">An420c</strain>
    </source>
</reference>
<dbReference type="Proteomes" id="UP000713880">
    <property type="component" value="Unassembled WGS sequence"/>
</dbReference>
<dbReference type="AlphaFoldDB" id="A0A938XIX0"/>
<name>A0A938XIX0_9CLOT</name>
<dbReference type="EMBL" id="JACJLV010000045">
    <property type="protein sequence ID" value="MBM6827609.1"/>
    <property type="molecule type" value="Genomic_DNA"/>
</dbReference>
<evidence type="ECO:0000313" key="2">
    <source>
        <dbReference type="Proteomes" id="UP000713880"/>
    </source>
</evidence>
<evidence type="ECO:0000313" key="1">
    <source>
        <dbReference type="EMBL" id="MBM6827609.1"/>
    </source>
</evidence>
<keyword evidence="2" id="KW-1185">Reference proteome</keyword>
<protein>
    <submittedName>
        <fullName evidence="1">Uncharacterized protein</fullName>
    </submittedName>
</protein>